<organism evidence="3 4">
    <name type="scientific">Anaeromicrobium sediminis</name>
    <dbReference type="NCBI Taxonomy" id="1478221"/>
    <lineage>
        <taxon>Bacteria</taxon>
        <taxon>Bacillati</taxon>
        <taxon>Bacillota</taxon>
        <taxon>Clostridia</taxon>
        <taxon>Peptostreptococcales</taxon>
        <taxon>Thermotaleaceae</taxon>
        <taxon>Anaeromicrobium</taxon>
    </lineage>
</organism>
<gene>
    <name evidence="3" type="ORF">CCE28_02395</name>
</gene>
<dbReference type="InterPro" id="IPR010982">
    <property type="entry name" value="Lambda_DNA-bd_dom_sf"/>
</dbReference>
<dbReference type="SMART" id="SM00530">
    <property type="entry name" value="HTH_XRE"/>
    <property type="match status" value="4"/>
</dbReference>
<evidence type="ECO:0000256" key="1">
    <source>
        <dbReference type="ARBA" id="ARBA00023125"/>
    </source>
</evidence>
<comment type="caution">
    <text evidence="3">The sequence shown here is derived from an EMBL/GenBank/DDBJ whole genome shotgun (WGS) entry which is preliminary data.</text>
</comment>
<proteinExistence type="predicted"/>
<dbReference type="CDD" id="cd00093">
    <property type="entry name" value="HTH_XRE"/>
    <property type="match status" value="2"/>
</dbReference>
<dbReference type="PANTHER" id="PTHR46797">
    <property type="entry name" value="HTH-TYPE TRANSCRIPTIONAL REGULATOR"/>
    <property type="match status" value="1"/>
</dbReference>
<dbReference type="OrthoDB" id="9779688at2"/>
<evidence type="ECO:0000313" key="3">
    <source>
        <dbReference type="EMBL" id="PAB61301.1"/>
    </source>
</evidence>
<dbReference type="InterPro" id="IPR050807">
    <property type="entry name" value="TransReg_Diox_bact_type"/>
</dbReference>
<evidence type="ECO:0000259" key="2">
    <source>
        <dbReference type="PROSITE" id="PS50943"/>
    </source>
</evidence>
<keyword evidence="1" id="KW-0238">DNA-binding</keyword>
<feature type="domain" description="HTH cro/C1-type" evidence="2">
    <location>
        <begin position="2"/>
        <end position="53"/>
    </location>
</feature>
<protein>
    <recommendedName>
        <fullName evidence="2">HTH cro/C1-type domain-containing protein</fullName>
    </recommendedName>
</protein>
<dbReference type="Proteomes" id="UP000216024">
    <property type="component" value="Unassembled WGS sequence"/>
</dbReference>
<dbReference type="Gene3D" id="1.10.260.40">
    <property type="entry name" value="lambda repressor-like DNA-binding domains"/>
    <property type="match status" value="2"/>
</dbReference>
<dbReference type="PANTHER" id="PTHR46797:SF1">
    <property type="entry name" value="METHYLPHOSPHONATE SYNTHASE"/>
    <property type="match status" value="1"/>
</dbReference>
<dbReference type="InterPro" id="IPR001387">
    <property type="entry name" value="Cro/C1-type_HTH"/>
</dbReference>
<dbReference type="GO" id="GO:0003677">
    <property type="term" value="F:DNA binding"/>
    <property type="evidence" value="ECO:0007669"/>
    <property type="project" value="UniProtKB-KW"/>
</dbReference>
<dbReference type="Pfam" id="PF01381">
    <property type="entry name" value="HTH_3"/>
    <property type="match status" value="2"/>
</dbReference>
<feature type="domain" description="HTH cro/C1-type" evidence="2">
    <location>
        <begin position="139"/>
        <end position="196"/>
    </location>
</feature>
<name>A0A267MNX9_9FIRM</name>
<reference evidence="3 4" key="1">
    <citation type="submission" date="2017-06" db="EMBL/GenBank/DDBJ databases">
        <title>Draft genome sequence of anaerobic fermentative bacterium Anaeromicrobium sediminis DY2726D isolated from West Pacific Ocean sediments.</title>
        <authorList>
            <person name="Zeng X."/>
        </authorList>
    </citation>
    <scope>NUCLEOTIDE SEQUENCE [LARGE SCALE GENOMIC DNA]</scope>
    <source>
        <strain evidence="3 4">DY2726D</strain>
    </source>
</reference>
<accession>A0A267MNX9</accession>
<evidence type="ECO:0000313" key="4">
    <source>
        <dbReference type="Proteomes" id="UP000216024"/>
    </source>
</evidence>
<dbReference type="SUPFAM" id="SSF47413">
    <property type="entry name" value="lambda repressor-like DNA-binding domains"/>
    <property type="match status" value="3"/>
</dbReference>
<sequence>MQLGLSIKELAELSDLFPSTISRIEKEKGDVSRTDLTSILKLSKGLNTTMEYLYQTSDWTENTIPEIMEKYQTLNGVRVCDLVKLTGIHKDTILGYRNGSVKDPGKKYWDKICEAIGYDNKKVKEKIRGLPEDTLGQRVYKKRMELGLTITEVAELSGLRDSTISGIEKEKGDINKKSISSLFRISKALNTTMEYLYQTQDWPENTAADIIKKYQVLSGIRTCELVKLTGIPLSTLSGYKSSKKSPSKDNWNKICTALGYEKNSNLK</sequence>
<dbReference type="GO" id="GO:0003700">
    <property type="term" value="F:DNA-binding transcription factor activity"/>
    <property type="evidence" value="ECO:0007669"/>
    <property type="project" value="TreeGrafter"/>
</dbReference>
<dbReference type="PROSITE" id="PS50943">
    <property type="entry name" value="HTH_CROC1"/>
    <property type="match status" value="3"/>
</dbReference>
<dbReference type="EMBL" id="NIBG01000001">
    <property type="protein sequence ID" value="PAB61301.1"/>
    <property type="molecule type" value="Genomic_DNA"/>
</dbReference>
<dbReference type="AlphaFoldDB" id="A0A267MNX9"/>
<feature type="domain" description="HTH cro/C1-type" evidence="2">
    <location>
        <begin position="224"/>
        <end position="265"/>
    </location>
</feature>
<dbReference type="GO" id="GO:0005829">
    <property type="term" value="C:cytosol"/>
    <property type="evidence" value="ECO:0007669"/>
    <property type="project" value="TreeGrafter"/>
</dbReference>
<dbReference type="RefSeq" id="WP_095130584.1">
    <property type="nucleotide sequence ID" value="NZ_NIBG01000001.1"/>
</dbReference>
<keyword evidence="4" id="KW-1185">Reference proteome</keyword>